<feature type="domain" description="NADH:flavin oxidoreductase/NADH oxidase N-terminal" evidence="6">
    <location>
        <begin position="2"/>
        <end position="338"/>
    </location>
</feature>
<sequence length="354" mass="39103">MLFEPLPLKNFVIPNRIVVSPMCQYTAEHGYANSWHLAHLGQFAIGRAGAVIQEATAVRPEGRISYGDMGLWEDGQIEPLREITAFIKSQGSIPGIQLAHAGRKASTDKPWIGKNQFKPNEEHGWQTVAPSPIPYYPNEHAPKELTIAEIKDLVQAFQDAARRAVLAGFQIIELHAAHGYLIHQFLSPLCNFRTDEYGGSFDNRIRFLEEIVRSVKAVLGDSHSLWVRISATDWAAGGWDENQSIELVKRLQSLGVEVMDISSGGAVREQRINVGPGYQVPFATAIKKSTGIVTGAVGLITNAGQAQEILEQGAADFVLIGRSFLRNPHLVLQWAKDLDVPIAWPVQYERAKAQ</sequence>
<evidence type="ECO:0000256" key="1">
    <source>
        <dbReference type="ARBA" id="ARBA00001917"/>
    </source>
</evidence>
<dbReference type="InterPro" id="IPR001155">
    <property type="entry name" value="OxRdtase_FMN_N"/>
</dbReference>
<organism evidence="7 8">
    <name type="scientific">Sphingobacterium kyonggiense</name>
    <dbReference type="NCBI Taxonomy" id="714075"/>
    <lineage>
        <taxon>Bacteria</taxon>
        <taxon>Pseudomonadati</taxon>
        <taxon>Bacteroidota</taxon>
        <taxon>Sphingobacteriia</taxon>
        <taxon>Sphingobacteriales</taxon>
        <taxon>Sphingobacteriaceae</taxon>
        <taxon>Sphingobacterium</taxon>
    </lineage>
</organism>
<evidence type="ECO:0000313" key="7">
    <source>
        <dbReference type="EMBL" id="GAA4142310.1"/>
    </source>
</evidence>
<comment type="cofactor">
    <cofactor evidence="1">
        <name>FMN</name>
        <dbReference type="ChEBI" id="CHEBI:58210"/>
    </cofactor>
</comment>
<reference evidence="8" key="1">
    <citation type="journal article" date="2019" name="Int. J. Syst. Evol. Microbiol.">
        <title>The Global Catalogue of Microorganisms (GCM) 10K type strain sequencing project: providing services to taxonomists for standard genome sequencing and annotation.</title>
        <authorList>
            <consortium name="The Broad Institute Genomics Platform"/>
            <consortium name="The Broad Institute Genome Sequencing Center for Infectious Disease"/>
            <person name="Wu L."/>
            <person name="Ma J."/>
        </authorList>
    </citation>
    <scope>NUCLEOTIDE SEQUENCE [LARGE SCALE GENOMIC DNA]</scope>
    <source>
        <strain evidence="8">JCM 16704</strain>
    </source>
</reference>
<evidence type="ECO:0000256" key="2">
    <source>
        <dbReference type="ARBA" id="ARBA00022630"/>
    </source>
</evidence>
<dbReference type="InterPro" id="IPR013785">
    <property type="entry name" value="Aldolase_TIM"/>
</dbReference>
<gene>
    <name evidence="7" type="ORF">GCM10022216_23100</name>
</gene>
<dbReference type="RefSeq" id="WP_344674879.1">
    <property type="nucleotide sequence ID" value="NZ_BAAAZI010000010.1"/>
</dbReference>
<name>A0ABP7YW78_9SPHI</name>
<dbReference type="PANTHER" id="PTHR43303:SF4">
    <property type="entry name" value="NADPH DEHYDROGENASE C23G7.10C-RELATED"/>
    <property type="match status" value="1"/>
</dbReference>
<evidence type="ECO:0000256" key="5">
    <source>
        <dbReference type="ARBA" id="ARBA00023002"/>
    </source>
</evidence>
<protein>
    <submittedName>
        <fullName evidence="7">NADH:flavin oxidoreductase/NADH oxidase</fullName>
    </submittedName>
</protein>
<evidence type="ECO:0000256" key="3">
    <source>
        <dbReference type="ARBA" id="ARBA00022643"/>
    </source>
</evidence>
<evidence type="ECO:0000313" key="8">
    <source>
        <dbReference type="Proteomes" id="UP001500101"/>
    </source>
</evidence>
<keyword evidence="5" id="KW-0560">Oxidoreductase</keyword>
<comment type="caution">
    <text evidence="7">The sequence shown here is derived from an EMBL/GenBank/DDBJ whole genome shotgun (WGS) entry which is preliminary data.</text>
</comment>
<dbReference type="SUPFAM" id="SSF51395">
    <property type="entry name" value="FMN-linked oxidoreductases"/>
    <property type="match status" value="1"/>
</dbReference>
<accession>A0ABP7YW78</accession>
<dbReference type="InterPro" id="IPR044152">
    <property type="entry name" value="YqjM-like"/>
</dbReference>
<dbReference type="PANTHER" id="PTHR43303">
    <property type="entry name" value="NADPH DEHYDROGENASE C23G7.10C-RELATED"/>
    <property type="match status" value="1"/>
</dbReference>
<proteinExistence type="predicted"/>
<dbReference type="Proteomes" id="UP001500101">
    <property type="component" value="Unassembled WGS sequence"/>
</dbReference>
<dbReference type="CDD" id="cd02932">
    <property type="entry name" value="OYE_YqiM_FMN"/>
    <property type="match status" value="1"/>
</dbReference>
<keyword evidence="8" id="KW-1185">Reference proteome</keyword>
<keyword evidence="4" id="KW-0521">NADP</keyword>
<keyword evidence="2" id="KW-0285">Flavoprotein</keyword>
<evidence type="ECO:0000256" key="4">
    <source>
        <dbReference type="ARBA" id="ARBA00022857"/>
    </source>
</evidence>
<keyword evidence="3" id="KW-0288">FMN</keyword>
<dbReference type="EMBL" id="BAAAZI010000010">
    <property type="protein sequence ID" value="GAA4142310.1"/>
    <property type="molecule type" value="Genomic_DNA"/>
</dbReference>
<dbReference type="Pfam" id="PF00724">
    <property type="entry name" value="Oxidored_FMN"/>
    <property type="match status" value="1"/>
</dbReference>
<dbReference type="Gene3D" id="3.20.20.70">
    <property type="entry name" value="Aldolase class I"/>
    <property type="match status" value="1"/>
</dbReference>
<evidence type="ECO:0000259" key="6">
    <source>
        <dbReference type="Pfam" id="PF00724"/>
    </source>
</evidence>